<dbReference type="PANTHER" id="PTHR10285">
    <property type="entry name" value="URIDINE KINASE"/>
    <property type="match status" value="1"/>
</dbReference>
<proteinExistence type="predicted"/>
<dbReference type="AlphaFoldDB" id="A0A914YZQ1"/>
<dbReference type="InterPro" id="IPR006083">
    <property type="entry name" value="PRK/URK"/>
</dbReference>
<dbReference type="WBParaSite" id="PSU_v2.g5412.t1">
    <property type="protein sequence ID" value="PSU_v2.g5412.t1"/>
    <property type="gene ID" value="PSU_v2.g5412"/>
</dbReference>
<dbReference type="Proteomes" id="UP000887577">
    <property type="component" value="Unplaced"/>
</dbReference>
<keyword evidence="2" id="KW-1185">Reference proteome</keyword>
<dbReference type="Pfam" id="PF00485">
    <property type="entry name" value="PRK"/>
    <property type="match status" value="1"/>
</dbReference>
<dbReference type="GO" id="GO:0005524">
    <property type="term" value="F:ATP binding"/>
    <property type="evidence" value="ECO:0007669"/>
    <property type="project" value="InterPro"/>
</dbReference>
<evidence type="ECO:0000259" key="1">
    <source>
        <dbReference type="Pfam" id="PF00485"/>
    </source>
</evidence>
<organism evidence="2 3">
    <name type="scientific">Panagrolaimus superbus</name>
    <dbReference type="NCBI Taxonomy" id="310955"/>
    <lineage>
        <taxon>Eukaryota</taxon>
        <taxon>Metazoa</taxon>
        <taxon>Ecdysozoa</taxon>
        <taxon>Nematoda</taxon>
        <taxon>Chromadorea</taxon>
        <taxon>Rhabditida</taxon>
        <taxon>Tylenchina</taxon>
        <taxon>Panagrolaimomorpha</taxon>
        <taxon>Panagrolaimoidea</taxon>
        <taxon>Panagrolaimidae</taxon>
        <taxon>Panagrolaimus</taxon>
    </lineage>
</organism>
<dbReference type="Gene3D" id="3.40.50.300">
    <property type="entry name" value="P-loop containing nucleotide triphosphate hydrolases"/>
    <property type="match status" value="2"/>
</dbReference>
<reference evidence="3" key="1">
    <citation type="submission" date="2022-11" db="UniProtKB">
        <authorList>
            <consortium name="WormBaseParasite"/>
        </authorList>
    </citation>
    <scope>IDENTIFICATION</scope>
</reference>
<dbReference type="InterPro" id="IPR027417">
    <property type="entry name" value="P-loop_NTPase"/>
</dbReference>
<feature type="domain" description="Phosphoribulokinase/uridine kinase" evidence="1">
    <location>
        <begin position="26"/>
        <end position="161"/>
    </location>
</feature>
<dbReference type="GO" id="GO:0016301">
    <property type="term" value="F:kinase activity"/>
    <property type="evidence" value="ECO:0007669"/>
    <property type="project" value="InterPro"/>
</dbReference>
<evidence type="ECO:0000313" key="2">
    <source>
        <dbReference type="Proteomes" id="UP000887577"/>
    </source>
</evidence>
<evidence type="ECO:0000313" key="3">
    <source>
        <dbReference type="WBParaSite" id="PSU_v2.g5412.t1"/>
    </source>
</evidence>
<sequence>MEDLYQQLSQNAIDLFNQNGGFKRIMIGLAGPPGSGKTTTAQKVCEKINEFIADGAATVLPMDGFHIPRKKLQEMENPEYLFKRRGAPFTFDSEALLAIIKKLKSNKETTVKAPSFDHALKDPIQDDIEIPASIKLIILEGNYLLLKDPVWFEISEEFDQKWLITADWEIIKDRLIQRHLKAGICSNYDEALARANENDIPNGHYIIENSVKPDFIFKGDL</sequence>
<name>A0A914YZQ1_9BILA</name>
<protein>
    <submittedName>
        <fullName evidence="3">Phosphoribulokinase/uridine kinase domain-containing protein</fullName>
    </submittedName>
</protein>
<accession>A0A914YZQ1</accession>
<dbReference type="SUPFAM" id="SSF52540">
    <property type="entry name" value="P-loop containing nucleoside triphosphate hydrolases"/>
    <property type="match status" value="1"/>
</dbReference>